<evidence type="ECO:0000313" key="3">
    <source>
        <dbReference type="Proteomes" id="UP000267821"/>
    </source>
</evidence>
<dbReference type="EMBL" id="ML121550">
    <property type="protein sequence ID" value="RPB22686.1"/>
    <property type="molecule type" value="Genomic_DNA"/>
</dbReference>
<feature type="region of interest" description="Disordered" evidence="1">
    <location>
        <begin position="1"/>
        <end position="106"/>
    </location>
</feature>
<keyword evidence="3" id="KW-1185">Reference proteome</keyword>
<feature type="compositionally biased region" description="Polar residues" evidence="1">
    <location>
        <begin position="83"/>
        <end position="106"/>
    </location>
</feature>
<name>A0A3N4LIU8_9PEZI</name>
<protein>
    <submittedName>
        <fullName evidence="2">Uncharacterized protein</fullName>
    </submittedName>
</protein>
<dbReference type="InParanoid" id="A0A3N4LIU8"/>
<evidence type="ECO:0000313" key="2">
    <source>
        <dbReference type="EMBL" id="RPB22686.1"/>
    </source>
</evidence>
<feature type="compositionally biased region" description="Low complexity" evidence="1">
    <location>
        <begin position="58"/>
        <end position="70"/>
    </location>
</feature>
<proteinExistence type="predicted"/>
<dbReference type="OrthoDB" id="5403157at2759"/>
<dbReference type="STRING" id="1051890.A0A3N4LIU8"/>
<organism evidence="2 3">
    <name type="scientific">Terfezia boudieri ATCC MYA-4762</name>
    <dbReference type="NCBI Taxonomy" id="1051890"/>
    <lineage>
        <taxon>Eukaryota</taxon>
        <taxon>Fungi</taxon>
        <taxon>Dikarya</taxon>
        <taxon>Ascomycota</taxon>
        <taxon>Pezizomycotina</taxon>
        <taxon>Pezizomycetes</taxon>
        <taxon>Pezizales</taxon>
        <taxon>Pezizaceae</taxon>
        <taxon>Terfezia</taxon>
    </lineage>
</organism>
<accession>A0A3N4LIU8</accession>
<feature type="compositionally biased region" description="Low complexity" evidence="1">
    <location>
        <begin position="25"/>
        <end position="35"/>
    </location>
</feature>
<dbReference type="AlphaFoldDB" id="A0A3N4LIU8"/>
<feature type="region of interest" description="Disordered" evidence="1">
    <location>
        <begin position="160"/>
        <end position="182"/>
    </location>
</feature>
<gene>
    <name evidence="2" type="ORF">L211DRAFT_318758</name>
</gene>
<reference evidence="2 3" key="1">
    <citation type="journal article" date="2018" name="Nat. Ecol. Evol.">
        <title>Pezizomycetes genomes reveal the molecular basis of ectomycorrhizal truffle lifestyle.</title>
        <authorList>
            <person name="Murat C."/>
            <person name="Payen T."/>
            <person name="Noel B."/>
            <person name="Kuo A."/>
            <person name="Morin E."/>
            <person name="Chen J."/>
            <person name="Kohler A."/>
            <person name="Krizsan K."/>
            <person name="Balestrini R."/>
            <person name="Da Silva C."/>
            <person name="Montanini B."/>
            <person name="Hainaut M."/>
            <person name="Levati E."/>
            <person name="Barry K.W."/>
            <person name="Belfiori B."/>
            <person name="Cichocki N."/>
            <person name="Clum A."/>
            <person name="Dockter R.B."/>
            <person name="Fauchery L."/>
            <person name="Guy J."/>
            <person name="Iotti M."/>
            <person name="Le Tacon F."/>
            <person name="Lindquist E.A."/>
            <person name="Lipzen A."/>
            <person name="Malagnac F."/>
            <person name="Mello A."/>
            <person name="Molinier V."/>
            <person name="Miyauchi S."/>
            <person name="Poulain J."/>
            <person name="Riccioni C."/>
            <person name="Rubini A."/>
            <person name="Sitrit Y."/>
            <person name="Splivallo R."/>
            <person name="Traeger S."/>
            <person name="Wang M."/>
            <person name="Zifcakova L."/>
            <person name="Wipf D."/>
            <person name="Zambonelli A."/>
            <person name="Paolocci F."/>
            <person name="Nowrousian M."/>
            <person name="Ottonello S."/>
            <person name="Baldrian P."/>
            <person name="Spatafora J.W."/>
            <person name="Henrissat B."/>
            <person name="Nagy L.G."/>
            <person name="Aury J.M."/>
            <person name="Wincker P."/>
            <person name="Grigoriev I.V."/>
            <person name="Bonfante P."/>
            <person name="Martin F.M."/>
        </authorList>
    </citation>
    <scope>NUCLEOTIDE SEQUENCE [LARGE SCALE GENOMIC DNA]</scope>
    <source>
        <strain evidence="2 3">ATCC MYA-4762</strain>
    </source>
</reference>
<dbReference type="Proteomes" id="UP000267821">
    <property type="component" value="Unassembled WGS sequence"/>
</dbReference>
<sequence length="325" mass="35263">MLHSPTLHISTHALQLEDDDLHTQSTSTSLPSPASSEDRRTPSEPKASTISQGPPLPQISRSRSQEPSSSLAAPTFAIDTRQRLITQQQGASHTRSQSLCSRPTSISSSIVRNGKSETYLYGLIENSSYTLNPNTQLRMLAAEGTPATCFTLTSPLLPPSLASTSATAPPPSSSSNSRKKPKTRLTLNALPRFSQPPSHTQSHMNTGLSSSMNTHYQYNVQPTYQYTQHSFAQQQSSYLSAQQQLQIHQKDLIQQATRGTLPSHHLFPSSPRLIPMGSPGPVTPLTLEEAQGGYLFAGSPSNTSSMPFMQQRDIDKLTAIAASQN</sequence>
<evidence type="ECO:0000256" key="1">
    <source>
        <dbReference type="SAM" id="MobiDB-lite"/>
    </source>
</evidence>